<dbReference type="CDD" id="cd00174">
    <property type="entry name" value="SH3"/>
    <property type="match status" value="1"/>
</dbReference>
<keyword evidence="1" id="KW-0728">SH3 domain</keyword>
<evidence type="ECO:0000256" key="2">
    <source>
        <dbReference type="SAM" id="MobiDB-lite"/>
    </source>
</evidence>
<dbReference type="SUPFAM" id="SSF50044">
    <property type="entry name" value="SH3-domain"/>
    <property type="match status" value="1"/>
</dbReference>
<feature type="compositionally biased region" description="Acidic residues" evidence="2">
    <location>
        <begin position="241"/>
        <end position="250"/>
    </location>
</feature>
<sequence length="329" mass="34833">MYGTRLRSGSVAVIPKIGRVHLLKTLTDSMAFSNMQGDQKEAFFALLDEYFASRPAIFANLSSGPTTAQTPEREAVSAVHRAMVNNPEATSKVMSAGLRHLSNARTAPTVGAGGSEPSAGVSADNEATSVAGRVSAASSAFSAARNRLSPPGTAGSPPPVGQKPASGLTQVKKIGHFDTTSTIGFLGSMRNKPNPSPQPLAVPAAFAPKVNNFAPPPRRTVSTDTPGAPAPPVRRQPTTEPEPEPEEEAPAGEWAEVLYDYSSGEASDLKITEGQQVLVVERTSDDWYVISSFSTFIDPKDMWFRFPSPRPALSISTPLSFQHANAIEC</sequence>
<comment type="caution">
    <text evidence="4">The sequence shown here is derived from an EMBL/GenBank/DDBJ whole genome shotgun (WGS) entry which is preliminary data.</text>
</comment>
<evidence type="ECO:0000259" key="3">
    <source>
        <dbReference type="Pfam" id="PF00018"/>
    </source>
</evidence>
<evidence type="ECO:0000256" key="1">
    <source>
        <dbReference type="ARBA" id="ARBA00022443"/>
    </source>
</evidence>
<feature type="region of interest" description="Disordered" evidence="2">
    <location>
        <begin position="142"/>
        <end position="166"/>
    </location>
</feature>
<proteinExistence type="predicted"/>
<feature type="region of interest" description="Disordered" evidence="2">
    <location>
        <begin position="106"/>
        <end position="126"/>
    </location>
</feature>
<dbReference type="Pfam" id="PF00018">
    <property type="entry name" value="SH3_1"/>
    <property type="match status" value="1"/>
</dbReference>
<dbReference type="Proteomes" id="UP000567179">
    <property type="component" value="Unassembled WGS sequence"/>
</dbReference>
<reference evidence="4 5" key="1">
    <citation type="journal article" date="2020" name="ISME J.">
        <title>Uncovering the hidden diversity of litter-decomposition mechanisms in mushroom-forming fungi.</title>
        <authorList>
            <person name="Floudas D."/>
            <person name="Bentzer J."/>
            <person name="Ahren D."/>
            <person name="Johansson T."/>
            <person name="Persson P."/>
            <person name="Tunlid A."/>
        </authorList>
    </citation>
    <scope>NUCLEOTIDE SEQUENCE [LARGE SCALE GENOMIC DNA]</scope>
    <source>
        <strain evidence="4 5">CBS 101986</strain>
    </source>
</reference>
<dbReference type="OrthoDB" id="10255128at2759"/>
<dbReference type="EMBL" id="JAACJJ010000028">
    <property type="protein sequence ID" value="KAF5321943.1"/>
    <property type="molecule type" value="Genomic_DNA"/>
</dbReference>
<feature type="region of interest" description="Disordered" evidence="2">
    <location>
        <begin position="209"/>
        <end position="252"/>
    </location>
</feature>
<dbReference type="InterPro" id="IPR001452">
    <property type="entry name" value="SH3_domain"/>
</dbReference>
<keyword evidence="5" id="KW-1185">Reference proteome</keyword>
<gene>
    <name evidence="4" type="ORF">D9619_001239</name>
</gene>
<dbReference type="Gene3D" id="2.30.30.40">
    <property type="entry name" value="SH3 Domains"/>
    <property type="match status" value="1"/>
</dbReference>
<organism evidence="4 5">
    <name type="scientific">Psilocybe cf. subviscida</name>
    <dbReference type="NCBI Taxonomy" id="2480587"/>
    <lineage>
        <taxon>Eukaryota</taxon>
        <taxon>Fungi</taxon>
        <taxon>Dikarya</taxon>
        <taxon>Basidiomycota</taxon>
        <taxon>Agaricomycotina</taxon>
        <taxon>Agaricomycetes</taxon>
        <taxon>Agaricomycetidae</taxon>
        <taxon>Agaricales</taxon>
        <taxon>Agaricineae</taxon>
        <taxon>Strophariaceae</taxon>
        <taxon>Psilocybe</taxon>
    </lineage>
</organism>
<evidence type="ECO:0000313" key="4">
    <source>
        <dbReference type="EMBL" id="KAF5321943.1"/>
    </source>
</evidence>
<protein>
    <recommendedName>
        <fullName evidence="3">SH3 domain-containing protein</fullName>
    </recommendedName>
</protein>
<dbReference type="AlphaFoldDB" id="A0A8H5F3I0"/>
<name>A0A8H5F3I0_9AGAR</name>
<dbReference type="InterPro" id="IPR036028">
    <property type="entry name" value="SH3-like_dom_sf"/>
</dbReference>
<evidence type="ECO:0000313" key="5">
    <source>
        <dbReference type="Proteomes" id="UP000567179"/>
    </source>
</evidence>
<feature type="domain" description="SH3" evidence="3">
    <location>
        <begin position="257"/>
        <end position="290"/>
    </location>
</feature>
<accession>A0A8H5F3I0</accession>